<keyword evidence="4" id="KW-1185">Reference proteome</keyword>
<name>A0A7R9M2N4_9ACAR</name>
<reference evidence="3" key="1">
    <citation type="submission" date="2020-11" db="EMBL/GenBank/DDBJ databases">
        <authorList>
            <person name="Tran Van P."/>
        </authorList>
    </citation>
    <scope>NUCLEOTIDE SEQUENCE</scope>
</reference>
<dbReference type="EMBL" id="OC920355">
    <property type="protein sequence ID" value="CAD7652430.1"/>
    <property type="molecule type" value="Genomic_DNA"/>
</dbReference>
<dbReference type="Pfam" id="PF26633">
    <property type="entry name" value="DUF8206"/>
    <property type="match status" value="1"/>
</dbReference>
<dbReference type="PROSITE" id="PS00675">
    <property type="entry name" value="SIGMA54_INTERACT_1"/>
    <property type="match status" value="1"/>
</dbReference>
<feature type="coiled-coil region" evidence="1">
    <location>
        <begin position="538"/>
        <end position="565"/>
    </location>
</feature>
<evidence type="ECO:0000259" key="2">
    <source>
        <dbReference type="Pfam" id="PF26633"/>
    </source>
</evidence>
<sequence length="627" mass="71196">MNVDFPTPDSPNNNRTPRNITILLLGETGVGKSTFINAFINYLTYETLDEASRSPRCLIPVSFTIADQRTYKSQTVRLGTVDTNENTQNTTESATQYPRCYQFTNDSIVLNIIDTPGIADTSGIDKDKTNMRNLLQFISNYPEINAICVLLKPNNAKVDVSAADNILFLFTNARSTHYAPGESGPALMALLDVIKQRPPNVDIEYSRDTIYCFDNEAFRYAVATGPPNNMVFGDDFQRDYRNSWKRSIEECERLMDRIIKLNPHKVMDTLSLNNAKQNILLLTQPLADIAKNIADNQKQCEIHKRRIREHKGSIEELEKELYIPSVEVVSTLLYKPVTVCGHKNCCEVLNETGNIKTHYKTYCHSPCYLNSDDGNVVGNTGLLDCQAFNKYERTGPDNYVDPSNLQPDQSYEINSDGKVKATPTKRVQSENCNNCGHSYQVHLHTNYETQMKNIKVVDKTKLTKITNDKEKVEAKESKIKELEAKMSELSHETRTISTCMARFACFLKHNALTPFNDAFGDYVKHLIENEKRGGSVAEKDSRLTVQKLEEVLDRYNKESAVIMKELERAGPRKSEISVKDIEESIRELCQLKHSGGTIRKMLDVQKQFKAQCHQYAKVVVNELPRLP</sequence>
<dbReference type="Gene3D" id="3.40.50.300">
    <property type="entry name" value="P-loop containing nucleotide triphosphate hydrolases"/>
    <property type="match status" value="1"/>
</dbReference>
<keyword evidence="1" id="KW-0175">Coiled coil</keyword>
<dbReference type="EMBL" id="CAJPVJ010005530">
    <property type="protein sequence ID" value="CAG2169617.1"/>
    <property type="molecule type" value="Genomic_DNA"/>
</dbReference>
<dbReference type="Proteomes" id="UP000728032">
    <property type="component" value="Unassembled WGS sequence"/>
</dbReference>
<dbReference type="SUPFAM" id="SSF52540">
    <property type="entry name" value="P-loop containing nucleoside triphosphate hydrolases"/>
    <property type="match status" value="2"/>
</dbReference>
<evidence type="ECO:0000313" key="4">
    <source>
        <dbReference type="Proteomes" id="UP000728032"/>
    </source>
</evidence>
<protein>
    <recommendedName>
        <fullName evidence="2">DUF8206 domain-containing protein</fullName>
    </recommendedName>
</protein>
<accession>A0A7R9M2N4</accession>
<dbReference type="PANTHER" id="PTHR32046:SF11">
    <property type="entry name" value="IMMUNE-ASSOCIATED NUCLEOTIDE-BINDING PROTEIN 10-LIKE"/>
    <property type="match status" value="1"/>
</dbReference>
<dbReference type="InterPro" id="IPR027417">
    <property type="entry name" value="P-loop_NTPase"/>
</dbReference>
<gene>
    <name evidence="3" type="ORF">ONB1V03_LOCUS9091</name>
</gene>
<evidence type="ECO:0000256" key="1">
    <source>
        <dbReference type="SAM" id="Coils"/>
    </source>
</evidence>
<feature type="domain" description="DUF8206" evidence="2">
    <location>
        <begin position="333"/>
        <end position="391"/>
    </location>
</feature>
<evidence type="ECO:0000313" key="3">
    <source>
        <dbReference type="EMBL" id="CAD7652430.1"/>
    </source>
</evidence>
<dbReference type="PANTHER" id="PTHR32046">
    <property type="entry name" value="G DOMAIN-CONTAINING PROTEIN"/>
    <property type="match status" value="1"/>
</dbReference>
<organism evidence="3">
    <name type="scientific">Oppiella nova</name>
    <dbReference type="NCBI Taxonomy" id="334625"/>
    <lineage>
        <taxon>Eukaryota</taxon>
        <taxon>Metazoa</taxon>
        <taxon>Ecdysozoa</taxon>
        <taxon>Arthropoda</taxon>
        <taxon>Chelicerata</taxon>
        <taxon>Arachnida</taxon>
        <taxon>Acari</taxon>
        <taxon>Acariformes</taxon>
        <taxon>Sarcoptiformes</taxon>
        <taxon>Oribatida</taxon>
        <taxon>Brachypylina</taxon>
        <taxon>Oppioidea</taxon>
        <taxon>Oppiidae</taxon>
        <taxon>Oppiella</taxon>
    </lineage>
</organism>
<feature type="coiled-coil region" evidence="1">
    <location>
        <begin position="465"/>
        <end position="492"/>
    </location>
</feature>
<proteinExistence type="predicted"/>
<dbReference type="AlphaFoldDB" id="A0A7R9M2N4"/>
<dbReference type="InterPro" id="IPR025662">
    <property type="entry name" value="Sigma_54_int_dom_ATP-bd_1"/>
</dbReference>
<dbReference type="OrthoDB" id="6511348at2759"/>
<dbReference type="InterPro" id="IPR058519">
    <property type="entry name" value="DUF8206"/>
</dbReference>